<evidence type="ECO:0000259" key="2">
    <source>
        <dbReference type="PROSITE" id="PS50943"/>
    </source>
</evidence>
<keyword evidence="4" id="KW-1185">Reference proteome</keyword>
<dbReference type="Proteomes" id="UP000462066">
    <property type="component" value="Unassembled WGS sequence"/>
</dbReference>
<dbReference type="PANTHER" id="PTHR46558">
    <property type="entry name" value="TRACRIPTIONAL REGULATORY PROTEIN-RELATED-RELATED"/>
    <property type="match status" value="1"/>
</dbReference>
<dbReference type="InterPro" id="IPR001387">
    <property type="entry name" value="Cro/C1-type_HTH"/>
</dbReference>
<dbReference type="GO" id="GO:0003677">
    <property type="term" value="F:DNA binding"/>
    <property type="evidence" value="ECO:0007669"/>
    <property type="project" value="UniProtKB-KW"/>
</dbReference>
<keyword evidence="1" id="KW-0238">DNA-binding</keyword>
<dbReference type="InterPro" id="IPR010982">
    <property type="entry name" value="Lambda_DNA-bd_dom_sf"/>
</dbReference>
<evidence type="ECO:0000313" key="4">
    <source>
        <dbReference type="Proteomes" id="UP000462066"/>
    </source>
</evidence>
<dbReference type="SMART" id="SM00530">
    <property type="entry name" value="HTH_XRE"/>
    <property type="match status" value="1"/>
</dbReference>
<evidence type="ECO:0000256" key="1">
    <source>
        <dbReference type="ARBA" id="ARBA00023125"/>
    </source>
</evidence>
<dbReference type="SUPFAM" id="SSF47413">
    <property type="entry name" value="lambda repressor-like DNA-binding domains"/>
    <property type="match status" value="1"/>
</dbReference>
<protein>
    <submittedName>
        <fullName evidence="3">Transcriptional regulator</fullName>
    </submittedName>
</protein>
<gene>
    <name evidence="3" type="ORF">B1992_00005</name>
</gene>
<dbReference type="RefSeq" id="WP_162309419.1">
    <property type="nucleotide sequence ID" value="NZ_JACHGU010000025.1"/>
</dbReference>
<dbReference type="AlphaFoldDB" id="A0A7V8K832"/>
<reference evidence="3 4" key="1">
    <citation type="submission" date="2017-10" db="EMBL/GenBank/DDBJ databases">
        <title>Whole genome sequencing of Pseudoxanthomonas broegbernensis DSM 12573(T).</title>
        <authorList>
            <person name="Kumar S."/>
            <person name="Bansal K."/>
            <person name="Kaur A."/>
            <person name="Patil P."/>
            <person name="Sharma S."/>
            <person name="Patil P.B."/>
        </authorList>
    </citation>
    <scope>NUCLEOTIDE SEQUENCE [LARGE SCALE GENOMIC DNA]</scope>
    <source>
        <strain evidence="3 4">DSM 12573</strain>
    </source>
</reference>
<sequence length="131" mass="14389">MNTSTVLPAAVALSKEETAFFVQMGARIAQLRKHQGITQAQLAEWLGVSQQTITAYEVGRRRIQVSALPTIARALGVSVEELIGAPTTPAKRGPAPKLQQQLERITRLPKAQQRFVMQMIDTVLQQQTAGR</sequence>
<feature type="domain" description="HTH cro/C1-type" evidence="2">
    <location>
        <begin position="28"/>
        <end position="82"/>
    </location>
</feature>
<evidence type="ECO:0000313" key="3">
    <source>
        <dbReference type="EMBL" id="KAF1687875.1"/>
    </source>
</evidence>
<dbReference type="CDD" id="cd00093">
    <property type="entry name" value="HTH_XRE"/>
    <property type="match status" value="1"/>
</dbReference>
<organism evidence="3 4">
    <name type="scientific">Pseudoxanthomonas broegbernensis</name>
    <dbReference type="NCBI Taxonomy" id="83619"/>
    <lineage>
        <taxon>Bacteria</taxon>
        <taxon>Pseudomonadati</taxon>
        <taxon>Pseudomonadota</taxon>
        <taxon>Gammaproteobacteria</taxon>
        <taxon>Lysobacterales</taxon>
        <taxon>Lysobacteraceae</taxon>
        <taxon>Pseudoxanthomonas</taxon>
    </lineage>
</organism>
<accession>A0A7V8K832</accession>
<dbReference type="Pfam" id="PF01381">
    <property type="entry name" value="HTH_3"/>
    <property type="match status" value="1"/>
</dbReference>
<dbReference type="Gene3D" id="1.10.260.40">
    <property type="entry name" value="lambda repressor-like DNA-binding domains"/>
    <property type="match status" value="1"/>
</dbReference>
<name>A0A7V8K832_9GAMM</name>
<dbReference type="EMBL" id="MWIP01000001">
    <property type="protein sequence ID" value="KAF1687875.1"/>
    <property type="molecule type" value="Genomic_DNA"/>
</dbReference>
<dbReference type="PANTHER" id="PTHR46558:SF11">
    <property type="entry name" value="HTH-TYPE TRANSCRIPTIONAL REGULATOR XRE"/>
    <property type="match status" value="1"/>
</dbReference>
<comment type="caution">
    <text evidence="3">The sequence shown here is derived from an EMBL/GenBank/DDBJ whole genome shotgun (WGS) entry which is preliminary data.</text>
</comment>
<proteinExistence type="predicted"/>
<dbReference type="PROSITE" id="PS50943">
    <property type="entry name" value="HTH_CROC1"/>
    <property type="match status" value="1"/>
</dbReference>